<dbReference type="InterPro" id="IPR002498">
    <property type="entry name" value="PInositol-4-P-4/5-kinase_core"/>
</dbReference>
<keyword evidence="2" id="KW-0808">Transferase</keyword>
<dbReference type="InterPro" id="IPR023610">
    <property type="entry name" value="PInositol-4/5-P-5/4-kinase"/>
</dbReference>
<feature type="domain" description="PIPK" evidence="3">
    <location>
        <begin position="1"/>
        <end position="244"/>
    </location>
</feature>
<name>A0A8S9PL83_BRACR</name>
<dbReference type="SMART" id="SM00330">
    <property type="entry name" value="PIPKc"/>
    <property type="match status" value="1"/>
</dbReference>
<evidence type="ECO:0000256" key="2">
    <source>
        <dbReference type="PROSITE-ProRule" id="PRU00781"/>
    </source>
</evidence>
<dbReference type="AlphaFoldDB" id="A0A8S9PL83"/>
<dbReference type="InterPro" id="IPR027484">
    <property type="entry name" value="PInositol-4-P-5-kinase_N"/>
</dbReference>
<keyword evidence="2" id="KW-0418">Kinase</keyword>
<reference evidence="4" key="1">
    <citation type="submission" date="2019-12" db="EMBL/GenBank/DDBJ databases">
        <title>Genome sequencing and annotation of Brassica cretica.</title>
        <authorList>
            <person name="Studholme D.J."/>
            <person name="Sarris P."/>
        </authorList>
    </citation>
    <scope>NUCLEOTIDE SEQUENCE</scope>
    <source>
        <strain evidence="4">PFS-109/04</strain>
        <tissue evidence="4">Leaf</tissue>
    </source>
</reference>
<dbReference type="PANTHER" id="PTHR23086">
    <property type="entry name" value="PHOSPHATIDYLINOSITOL-4-PHOSPHATE 5-KINASE"/>
    <property type="match status" value="1"/>
</dbReference>
<comment type="caution">
    <text evidence="4">The sequence shown here is derived from an EMBL/GenBank/DDBJ whole genome shotgun (WGS) entry which is preliminary data.</text>
</comment>
<dbReference type="PANTHER" id="PTHR23086:SF111">
    <property type="entry name" value="PHOSPHATIDYLINOSITOL 4-PHOSPHATE 5-KINASE 10"/>
    <property type="match status" value="1"/>
</dbReference>
<dbReference type="EMBL" id="QGKX02001521">
    <property type="protein sequence ID" value="KAF3513687.1"/>
    <property type="molecule type" value="Genomic_DNA"/>
</dbReference>
<dbReference type="PROSITE" id="PS51455">
    <property type="entry name" value="PIPK"/>
    <property type="match status" value="1"/>
</dbReference>
<dbReference type="EC" id="2.7.1.68" evidence="1"/>
<dbReference type="SUPFAM" id="SSF56104">
    <property type="entry name" value="SAICAR synthase-like"/>
    <property type="match status" value="1"/>
</dbReference>
<evidence type="ECO:0000313" key="4">
    <source>
        <dbReference type="EMBL" id="KAF3513687.1"/>
    </source>
</evidence>
<accession>A0A8S9PL83</accession>
<sequence length="244" mass="28165">MFSREITLKDVKATEKNRIRYSSKHIKHLPPGTVTEFEWKDYCPLGFKLVQELEDINHAEYMKSICNDETLRKLSSGKVGHMFLLSKDDRFLIKILRKSEIKVILEMLPGYYRHIHKNRTTLLSKNYGAHSLKPIGGVKRPRETALPSRWDTRSGILASSSHRCDKYERGRERAASVHRCVRPLPYLVSVSQRWQRLLEGPKGRWDFLMPLGHLINASPSRESPFFASKPSLNAPKSPIEISIT</sequence>
<organism evidence="4 5">
    <name type="scientific">Brassica cretica</name>
    <name type="common">Mustard</name>
    <dbReference type="NCBI Taxonomy" id="69181"/>
    <lineage>
        <taxon>Eukaryota</taxon>
        <taxon>Viridiplantae</taxon>
        <taxon>Streptophyta</taxon>
        <taxon>Embryophyta</taxon>
        <taxon>Tracheophyta</taxon>
        <taxon>Spermatophyta</taxon>
        <taxon>Magnoliopsida</taxon>
        <taxon>eudicotyledons</taxon>
        <taxon>Gunneridae</taxon>
        <taxon>Pentapetalae</taxon>
        <taxon>rosids</taxon>
        <taxon>malvids</taxon>
        <taxon>Brassicales</taxon>
        <taxon>Brassicaceae</taxon>
        <taxon>Brassiceae</taxon>
        <taxon>Brassica</taxon>
    </lineage>
</organism>
<protein>
    <recommendedName>
        <fullName evidence="1">1-phosphatidylinositol-4-phosphate 5-kinase</fullName>
        <ecNumber evidence="1">2.7.1.68</ecNumber>
    </recommendedName>
</protein>
<evidence type="ECO:0000259" key="3">
    <source>
        <dbReference type="PROSITE" id="PS51455"/>
    </source>
</evidence>
<evidence type="ECO:0000256" key="1">
    <source>
        <dbReference type="ARBA" id="ARBA00012172"/>
    </source>
</evidence>
<gene>
    <name evidence="4" type="ORF">F2Q69_00000002</name>
</gene>
<evidence type="ECO:0000313" key="5">
    <source>
        <dbReference type="Proteomes" id="UP000712600"/>
    </source>
</evidence>
<dbReference type="Gene3D" id="3.30.800.10">
    <property type="entry name" value="Phosphatidylinositol Phosphate Kinase II Beta"/>
    <property type="match status" value="1"/>
</dbReference>
<proteinExistence type="predicted"/>
<dbReference type="GO" id="GO:0016308">
    <property type="term" value="F:1-phosphatidylinositol-4-phosphate 5-kinase activity"/>
    <property type="evidence" value="ECO:0007669"/>
    <property type="project" value="UniProtKB-EC"/>
</dbReference>
<dbReference type="Pfam" id="PF01504">
    <property type="entry name" value="PIP5K"/>
    <property type="match status" value="1"/>
</dbReference>
<dbReference type="GO" id="GO:0005524">
    <property type="term" value="F:ATP binding"/>
    <property type="evidence" value="ECO:0007669"/>
    <property type="project" value="UniProtKB-UniRule"/>
</dbReference>
<keyword evidence="2" id="KW-0067">ATP-binding</keyword>
<dbReference type="GO" id="GO:0046854">
    <property type="term" value="P:phosphatidylinositol phosphate biosynthetic process"/>
    <property type="evidence" value="ECO:0007669"/>
    <property type="project" value="TreeGrafter"/>
</dbReference>
<keyword evidence="2" id="KW-0547">Nucleotide-binding</keyword>
<dbReference type="Proteomes" id="UP000712600">
    <property type="component" value="Unassembled WGS sequence"/>
</dbReference>
<dbReference type="GO" id="GO:0005886">
    <property type="term" value="C:plasma membrane"/>
    <property type="evidence" value="ECO:0007669"/>
    <property type="project" value="TreeGrafter"/>
</dbReference>